<protein>
    <submittedName>
        <fullName evidence="1">Uncharacterized protein</fullName>
    </submittedName>
</protein>
<dbReference type="EMBL" id="KR029578">
    <property type="protein sequence ID" value="AKH46073.1"/>
    <property type="molecule type" value="Genomic_DNA"/>
</dbReference>
<evidence type="ECO:0000313" key="1">
    <source>
        <dbReference type="EMBL" id="AKH46073.1"/>
    </source>
</evidence>
<reference evidence="1" key="2">
    <citation type="submission" date="2015-03" db="EMBL/GenBank/DDBJ databases">
        <authorList>
            <person name="Chow C.-E.T."/>
            <person name="Winget D.M."/>
            <person name="White R.A.III."/>
            <person name="Hallam S.J."/>
            <person name="Suttle C.A."/>
        </authorList>
    </citation>
    <scope>NUCLEOTIDE SEQUENCE</scope>
    <source>
        <strain evidence="1">Anoxic3_3</strain>
    </source>
</reference>
<name>A0A0F7L3K2_9VIRU</name>
<reference evidence="1" key="1">
    <citation type="journal article" date="2015" name="Front. Microbiol.">
        <title>Combining genomic sequencing methods to explore viral diversity and reveal potential virus-host interactions.</title>
        <authorList>
            <person name="Chow C.E."/>
            <person name="Winget D.M."/>
            <person name="White R.A.III."/>
            <person name="Hallam S.J."/>
            <person name="Suttle C.A."/>
        </authorList>
    </citation>
    <scope>NUCLEOTIDE SEQUENCE</scope>
    <source>
        <strain evidence="1">Anoxic3_3</strain>
    </source>
</reference>
<accession>A0A0F7L3K2</accession>
<sequence>MNSASFALNAASLAANLTSKSAICFSKSISSFFSDILSSLKSAFVNSNVLTVSPSLLPVYNASTSFKFVTAGVSPPSKLTAFKTSGKLGAPPCSSLVAP</sequence>
<organism evidence="1">
    <name type="scientific">uncultured marine virus</name>
    <dbReference type="NCBI Taxonomy" id="186617"/>
    <lineage>
        <taxon>Viruses</taxon>
        <taxon>environmental samples</taxon>
    </lineage>
</organism>
<proteinExistence type="predicted"/>